<sequence>MLRCATKEDAQLVSNYLPAHVALTRAEPGCLMFEVTPTEDPLVWQVREEFTDRDAFELHQRRVQASAWGKATSHIARDYHVTDLP</sequence>
<evidence type="ECO:0000313" key="3">
    <source>
        <dbReference type="Proteomes" id="UP000515570"/>
    </source>
</evidence>
<organism evidence="2 3">
    <name type="scientific">Corynebacterium hindlerae</name>
    <dbReference type="NCBI Taxonomy" id="699041"/>
    <lineage>
        <taxon>Bacteria</taxon>
        <taxon>Bacillati</taxon>
        <taxon>Actinomycetota</taxon>
        <taxon>Actinomycetes</taxon>
        <taxon>Mycobacteriales</taxon>
        <taxon>Corynebacteriaceae</taxon>
        <taxon>Corynebacterium</taxon>
    </lineage>
</organism>
<dbReference type="EMBL" id="CP059833">
    <property type="protein sequence ID" value="QMV86544.1"/>
    <property type="molecule type" value="Genomic_DNA"/>
</dbReference>
<protein>
    <submittedName>
        <fullName evidence="2">Antibiotic biosynthesis monooxygenase</fullName>
    </submittedName>
</protein>
<dbReference type="GO" id="GO:0004497">
    <property type="term" value="F:monooxygenase activity"/>
    <property type="evidence" value="ECO:0007669"/>
    <property type="project" value="UniProtKB-KW"/>
</dbReference>
<dbReference type="Pfam" id="PF03992">
    <property type="entry name" value="ABM"/>
    <property type="match status" value="1"/>
</dbReference>
<evidence type="ECO:0000313" key="2">
    <source>
        <dbReference type="EMBL" id="QMV86544.1"/>
    </source>
</evidence>
<gene>
    <name evidence="2" type="ORF">HW450_12015</name>
</gene>
<keyword evidence="2" id="KW-0503">Monooxygenase</keyword>
<dbReference type="Gene3D" id="3.30.70.100">
    <property type="match status" value="1"/>
</dbReference>
<reference evidence="2 3" key="1">
    <citation type="submission" date="2020-07" db="EMBL/GenBank/DDBJ databases">
        <title>non toxigenic Corynebacterium sp. nov from a clinical source.</title>
        <authorList>
            <person name="Bernier A.-M."/>
            <person name="Bernard K."/>
        </authorList>
    </citation>
    <scope>NUCLEOTIDE SEQUENCE [LARGE SCALE GENOMIC DNA]</scope>
    <source>
        <strain evidence="3">NML 93-0612</strain>
    </source>
</reference>
<name>A0A7G5FIV3_9CORY</name>
<dbReference type="AlphaFoldDB" id="A0A7G5FIV3"/>
<dbReference type="InterPro" id="IPR011008">
    <property type="entry name" value="Dimeric_a/b-barrel"/>
</dbReference>
<proteinExistence type="predicted"/>
<dbReference type="SUPFAM" id="SSF54909">
    <property type="entry name" value="Dimeric alpha+beta barrel"/>
    <property type="match status" value="1"/>
</dbReference>
<dbReference type="InterPro" id="IPR007138">
    <property type="entry name" value="ABM_dom"/>
</dbReference>
<keyword evidence="2" id="KW-0560">Oxidoreductase</keyword>
<dbReference type="Proteomes" id="UP000515570">
    <property type="component" value="Chromosome"/>
</dbReference>
<feature type="domain" description="ABM" evidence="1">
    <location>
        <begin position="7"/>
        <end position="68"/>
    </location>
</feature>
<evidence type="ECO:0000259" key="1">
    <source>
        <dbReference type="Pfam" id="PF03992"/>
    </source>
</evidence>
<accession>A0A7G5FIV3</accession>
<keyword evidence="3" id="KW-1185">Reference proteome</keyword>